<evidence type="ECO:0000313" key="1">
    <source>
        <dbReference type="EMBL" id="AIG55323.1"/>
    </source>
</evidence>
<gene>
    <name evidence="1" type="primary">orf00014</name>
</gene>
<protein>
    <submittedName>
        <fullName evidence="1">Orf00014</fullName>
    </submittedName>
</protein>
<name>A0A059Q4D9_9CAUD</name>
<sequence length="110" mass="12304">MKKYDEVSVVRQLNNIDAVIGINPASKVIKVAKNSAIGNGTSGKIDFLSHYCGYHVEIVDVIQQQKERDEEIAAKKAAKKAARKAKFAEDNTFKGITRAVDKRMRTIKRK</sequence>
<proteinExistence type="predicted"/>
<reference evidence="1" key="1">
    <citation type="journal article" date="2014" name="Nat. Commun.">
        <title>A highly abundant bacteriophage discovered in the unknown sequences of human faecal metagenomes.</title>
        <authorList>
            <person name="Dutilh B.E."/>
            <person name="Cassman N."/>
            <person name="McNair K."/>
            <person name="Sanchez S.E."/>
            <person name="Silva G.G."/>
            <person name="Boling L."/>
            <person name="Barr J.J."/>
            <person name="Speth D.R."/>
            <person name="Seguritan V."/>
            <person name="Aziz R.K."/>
            <person name="Felts B."/>
            <person name="Dinsdale E.A."/>
            <person name="Mokili J.L."/>
            <person name="Edwards R.A."/>
        </authorList>
    </citation>
    <scope>NUCLEOTIDE SEQUENCE</scope>
</reference>
<organism evidence="1">
    <name type="scientific">uncultured crAssphage</name>
    <dbReference type="NCBI Taxonomy" id="1211417"/>
    <lineage>
        <taxon>Viruses</taxon>
        <taxon>Duplodnaviria</taxon>
        <taxon>Heunggongvirae</taxon>
        <taxon>Uroviricota</taxon>
        <taxon>Caudoviricetes</taxon>
        <taxon>Crassvirales</taxon>
        <taxon>Intestiviridae</taxon>
        <taxon>Crudevirinae</taxon>
        <taxon>Carjivirus</taxon>
        <taxon>Carjivirus communis</taxon>
    </lineage>
</organism>
<accession>A0A059Q4D9</accession>
<dbReference type="EMBL" id="KM000087">
    <property type="protein sequence ID" value="AIG55323.1"/>
    <property type="molecule type" value="Genomic_DNA"/>
</dbReference>